<dbReference type="Gene3D" id="3.80.10.10">
    <property type="entry name" value="Ribonuclease Inhibitor"/>
    <property type="match status" value="3"/>
</dbReference>
<sequence>MVTNRTVCILANGASYHLQSLLAEAQHVDFSLSKCYLSCQLYNTKAWCAFQRHSWVPALPPYTTHLFLEVNNIREINHTSLSNLEELQELDLGKQNVPLRIRNNAFLRQQKLTKLNLGYNIGLQLEPKAFVGLHNLQILELYYCNLNESILEEQYLQPLSSLESLNLFGNQIKRLRPALFFLNLINLAKLNLKLNRINRICERDLAAFRDKYFHLLNLESTYFRDMFLADFDWEECGNPFRGISFNQLDLSRNELSTEKSRQFFRAIAGTQIGDLRLSGPIGRGFGFDRFTDPDRYTFESLNNSSVVILNLTRSYIFALQEGVFSPLKEVIIIDISHNKVNRIDRRAFDGVRGHLQMLDLSSNLLGEIYSHMFVDMTDLRVLDLSYNHIGVLEYRAFSGLPKLQTLRLTGNSLRNLGSPASLPELDYFFLDDNKLDHTSQGAIITLASNSIYLNVANNRLTNMEDVYVFLSSFKRLQRFYYGGNFIKWCKNPNISVSHSNSLQVLDLHDSSLQIIWAQGRCLDLFDSLQNLIGLNLRLNSLTALPQGIFRGLRSVVVINLSSNFLTYLQPDVFPTSLQTLDLSNNFLASPDPMTFQSLSVINLAMNRFHCDCHLESFLTWLNETNVTFLIPVGHFQCEFPPDLYGVSLLDYYSTIEPCDDEDRAAEDLRLALFIFSGLFLLLFIIGVIAYAHLRGQIFLVYKKIVGRVLEGPKVAPSAGDVKYDAYFCFSDSDYKWVEAALLKKLDTHFSEGNILRCCFEARDFLPGEDHLSNIRDAVWSSRKTVCIVSKKFLKDGWCLEAFTLAQSRMLEELSNVLIMLLVERVPHYQLMKYNAIRAFVQRREYLVWPEDTQDLEWFYEKLVSHILKNTETKKRAEDVQVDVEPKNEDGIELEHVRAQEM</sequence>
<dbReference type="InterPro" id="IPR035897">
    <property type="entry name" value="Toll_tir_struct_dom_sf"/>
</dbReference>
<comment type="subcellular location">
    <subcellularLocation>
        <location evidence="1">Membrane</location>
        <topology evidence="1">Single-pass type I membrane protein</topology>
    </subcellularLocation>
</comment>
<dbReference type="GO" id="GO:0045087">
    <property type="term" value="P:innate immune response"/>
    <property type="evidence" value="ECO:0007669"/>
    <property type="project" value="UniProtKB-KW"/>
</dbReference>
<evidence type="ECO:0000313" key="17">
    <source>
        <dbReference type="Proteomes" id="UP000472263"/>
    </source>
</evidence>
<dbReference type="GeneTree" id="ENSGT00940000162464"/>
<keyword evidence="17" id="KW-1185">Reference proteome</keyword>
<dbReference type="InterPro" id="IPR000483">
    <property type="entry name" value="Cys-rich_flank_reg_C"/>
</dbReference>
<keyword evidence="5 14" id="KW-0812">Transmembrane</keyword>
<dbReference type="GO" id="GO:0002224">
    <property type="term" value="P:toll-like receptor signaling pathway"/>
    <property type="evidence" value="ECO:0007669"/>
    <property type="project" value="TreeGrafter"/>
</dbReference>
<dbReference type="PANTHER" id="PTHR24365">
    <property type="entry name" value="TOLL-LIKE RECEPTOR"/>
    <property type="match status" value="1"/>
</dbReference>
<dbReference type="GO" id="GO:0006954">
    <property type="term" value="P:inflammatory response"/>
    <property type="evidence" value="ECO:0007669"/>
    <property type="project" value="UniProtKB-KW"/>
</dbReference>
<comment type="similarity">
    <text evidence="2">Belongs to the Toll-like receptor family.</text>
</comment>
<evidence type="ECO:0000259" key="15">
    <source>
        <dbReference type="PROSITE" id="PS50104"/>
    </source>
</evidence>
<dbReference type="SMART" id="SM00255">
    <property type="entry name" value="TIR"/>
    <property type="match status" value="1"/>
</dbReference>
<evidence type="ECO:0000256" key="8">
    <source>
        <dbReference type="ARBA" id="ARBA00022859"/>
    </source>
</evidence>
<dbReference type="Pfam" id="PF13855">
    <property type="entry name" value="LRR_8"/>
    <property type="match status" value="3"/>
</dbReference>
<evidence type="ECO:0000313" key="16">
    <source>
        <dbReference type="Ensembl" id="ENSMMDP00005022828.1"/>
    </source>
</evidence>
<dbReference type="SMART" id="SM00369">
    <property type="entry name" value="LRR_TYP"/>
    <property type="match status" value="9"/>
</dbReference>
<keyword evidence="7" id="KW-0677">Repeat</keyword>
<keyword evidence="10 14" id="KW-0472">Membrane</keyword>
<keyword evidence="9 14" id="KW-1133">Transmembrane helix</keyword>
<dbReference type="InterPro" id="IPR003591">
    <property type="entry name" value="Leu-rich_rpt_typical-subtyp"/>
</dbReference>
<evidence type="ECO:0000256" key="5">
    <source>
        <dbReference type="ARBA" id="ARBA00022692"/>
    </source>
</evidence>
<protein>
    <submittedName>
        <fullName evidence="16">Toll like receptor 5</fullName>
    </submittedName>
</protein>
<evidence type="ECO:0000256" key="7">
    <source>
        <dbReference type="ARBA" id="ARBA00022737"/>
    </source>
</evidence>
<keyword evidence="11" id="KW-0675">Receptor</keyword>
<accession>A0A667Y8C2</accession>
<evidence type="ECO:0000256" key="10">
    <source>
        <dbReference type="ARBA" id="ARBA00023136"/>
    </source>
</evidence>
<gene>
    <name evidence="16" type="primary">TLR5</name>
</gene>
<evidence type="ECO:0000256" key="12">
    <source>
        <dbReference type="ARBA" id="ARBA00023180"/>
    </source>
</evidence>
<dbReference type="GO" id="GO:0005886">
    <property type="term" value="C:plasma membrane"/>
    <property type="evidence" value="ECO:0007669"/>
    <property type="project" value="TreeGrafter"/>
</dbReference>
<dbReference type="SUPFAM" id="SSF52058">
    <property type="entry name" value="L domain-like"/>
    <property type="match status" value="2"/>
</dbReference>
<dbReference type="AlphaFoldDB" id="A0A667Y8C2"/>
<keyword evidence="13" id="KW-0395">Inflammatory response</keyword>
<dbReference type="InterPro" id="IPR032675">
    <property type="entry name" value="LRR_dom_sf"/>
</dbReference>
<dbReference type="Pfam" id="PF01582">
    <property type="entry name" value="TIR"/>
    <property type="match status" value="1"/>
</dbReference>
<evidence type="ECO:0000256" key="1">
    <source>
        <dbReference type="ARBA" id="ARBA00004479"/>
    </source>
</evidence>
<dbReference type="SMART" id="SM00082">
    <property type="entry name" value="LRRCT"/>
    <property type="match status" value="1"/>
</dbReference>
<keyword evidence="3" id="KW-0399">Innate immunity</keyword>
<evidence type="ECO:0000256" key="11">
    <source>
        <dbReference type="ARBA" id="ARBA00023170"/>
    </source>
</evidence>
<evidence type="ECO:0000256" key="13">
    <source>
        <dbReference type="ARBA" id="ARBA00023198"/>
    </source>
</evidence>
<feature type="domain" description="TIR" evidence="15">
    <location>
        <begin position="721"/>
        <end position="866"/>
    </location>
</feature>
<evidence type="ECO:0000256" key="2">
    <source>
        <dbReference type="ARBA" id="ARBA00009634"/>
    </source>
</evidence>
<keyword evidence="8" id="KW-0391">Immunity</keyword>
<keyword evidence="4" id="KW-0433">Leucine-rich repeat</keyword>
<evidence type="ECO:0000256" key="6">
    <source>
        <dbReference type="ARBA" id="ARBA00022729"/>
    </source>
</evidence>
<reference evidence="16" key="2">
    <citation type="submission" date="2025-08" db="UniProtKB">
        <authorList>
            <consortium name="Ensembl"/>
        </authorList>
    </citation>
    <scope>IDENTIFICATION</scope>
</reference>
<dbReference type="PANTHER" id="PTHR24365:SF525">
    <property type="entry name" value="TOLL-LIKE RECEPTOR 5"/>
    <property type="match status" value="1"/>
</dbReference>
<evidence type="ECO:0000256" key="3">
    <source>
        <dbReference type="ARBA" id="ARBA00022588"/>
    </source>
</evidence>
<dbReference type="FunFam" id="3.80.10.10:FF:000306">
    <property type="entry name" value="Toll-like receptor 5"/>
    <property type="match status" value="1"/>
</dbReference>
<dbReference type="Proteomes" id="UP000472263">
    <property type="component" value="Chromosome 24"/>
</dbReference>
<keyword evidence="12" id="KW-0325">Glycoprotein</keyword>
<reference evidence="16" key="1">
    <citation type="submission" date="2019-06" db="EMBL/GenBank/DDBJ databases">
        <authorList>
            <consortium name="Wellcome Sanger Institute Data Sharing"/>
        </authorList>
    </citation>
    <scope>NUCLEOTIDE SEQUENCE [LARGE SCALE GENOMIC DNA]</scope>
</reference>
<dbReference type="InterPro" id="IPR001611">
    <property type="entry name" value="Leu-rich_rpt"/>
</dbReference>
<dbReference type="Ensembl" id="ENSMMDT00005023330.1">
    <property type="protein sequence ID" value="ENSMMDP00005022828.1"/>
    <property type="gene ID" value="ENSMMDG00005010650.1"/>
</dbReference>
<name>A0A667Y8C2_9TELE</name>
<dbReference type="PROSITE" id="PS50104">
    <property type="entry name" value="TIR"/>
    <property type="match status" value="1"/>
</dbReference>
<dbReference type="FunFam" id="3.40.50.10140:FF:000001">
    <property type="entry name" value="Toll-like receptor 2"/>
    <property type="match status" value="1"/>
</dbReference>
<dbReference type="GO" id="GO:0038023">
    <property type="term" value="F:signaling receptor activity"/>
    <property type="evidence" value="ECO:0007669"/>
    <property type="project" value="TreeGrafter"/>
</dbReference>
<evidence type="ECO:0000256" key="9">
    <source>
        <dbReference type="ARBA" id="ARBA00022989"/>
    </source>
</evidence>
<feature type="transmembrane region" description="Helical" evidence="14">
    <location>
        <begin position="670"/>
        <end position="693"/>
    </location>
</feature>
<dbReference type="InterPro" id="IPR000157">
    <property type="entry name" value="TIR_dom"/>
</dbReference>
<dbReference type="SUPFAM" id="SSF52200">
    <property type="entry name" value="Toll/Interleukin receptor TIR domain"/>
    <property type="match status" value="1"/>
</dbReference>
<dbReference type="FunCoup" id="A0A667Y8C2">
    <property type="interactions" value="893"/>
</dbReference>
<dbReference type="InParanoid" id="A0A667Y8C2"/>
<dbReference type="PROSITE" id="PS51450">
    <property type="entry name" value="LRR"/>
    <property type="match status" value="3"/>
</dbReference>
<organism evidence="16 17">
    <name type="scientific">Myripristis murdjan</name>
    <name type="common">pinecone soldierfish</name>
    <dbReference type="NCBI Taxonomy" id="586833"/>
    <lineage>
        <taxon>Eukaryota</taxon>
        <taxon>Metazoa</taxon>
        <taxon>Chordata</taxon>
        <taxon>Craniata</taxon>
        <taxon>Vertebrata</taxon>
        <taxon>Euteleostomi</taxon>
        <taxon>Actinopterygii</taxon>
        <taxon>Neopterygii</taxon>
        <taxon>Teleostei</taxon>
        <taxon>Neoteleostei</taxon>
        <taxon>Acanthomorphata</taxon>
        <taxon>Holocentriformes</taxon>
        <taxon>Holocentridae</taxon>
        <taxon>Myripristis</taxon>
    </lineage>
</organism>
<proteinExistence type="inferred from homology"/>
<dbReference type="Gene3D" id="3.40.50.10140">
    <property type="entry name" value="Toll/interleukin-1 receptor homology (TIR) domain"/>
    <property type="match status" value="1"/>
</dbReference>
<evidence type="ECO:0000256" key="14">
    <source>
        <dbReference type="SAM" id="Phobius"/>
    </source>
</evidence>
<evidence type="ECO:0000256" key="4">
    <source>
        <dbReference type="ARBA" id="ARBA00022614"/>
    </source>
</evidence>
<reference evidence="16" key="3">
    <citation type="submission" date="2025-09" db="UniProtKB">
        <authorList>
            <consortium name="Ensembl"/>
        </authorList>
    </citation>
    <scope>IDENTIFICATION</scope>
</reference>
<keyword evidence="6" id="KW-0732">Signal</keyword>